<name>A0A4P6Q907_9ACTN</name>
<feature type="transmembrane region" description="Helical" evidence="1">
    <location>
        <begin position="134"/>
        <end position="152"/>
    </location>
</feature>
<evidence type="ECO:0000313" key="3">
    <source>
        <dbReference type="Proteomes" id="UP000292235"/>
    </source>
</evidence>
<accession>A0A4P6Q907</accession>
<feature type="transmembrane region" description="Helical" evidence="1">
    <location>
        <begin position="173"/>
        <end position="199"/>
    </location>
</feature>
<sequence length="205" mass="22202">MRFLRTPFRIIRANLGAYLVINALVYGVFLLGMGTAMVFPELSAAETASLQEDGTADLVASLLGNVWLFSLTIFAVNTLTVAVPMILLPSMVVPFAGIAAFLYKAFTLGISLAPQDETLATMMIPHSLTVLIEFQAYVLIVLGAYLLGRSWLHPGTVGARNRRQGYLRGLRQVGWMSLPALALFVVGAVYEAVEIIYLLPPLLAG</sequence>
<protein>
    <recommendedName>
        <fullName evidence="4">Stage II sporulation protein M</fullName>
    </recommendedName>
</protein>
<evidence type="ECO:0000256" key="1">
    <source>
        <dbReference type="SAM" id="Phobius"/>
    </source>
</evidence>
<keyword evidence="3" id="KW-1185">Reference proteome</keyword>
<evidence type="ECO:0000313" key="2">
    <source>
        <dbReference type="EMBL" id="QBI55769.1"/>
    </source>
</evidence>
<dbReference type="RefSeq" id="WP_131100001.1">
    <property type="nucleotide sequence ID" value="NZ_CP036455.1"/>
</dbReference>
<keyword evidence="1" id="KW-0812">Transmembrane</keyword>
<feature type="transmembrane region" description="Helical" evidence="1">
    <location>
        <begin position="15"/>
        <end position="39"/>
    </location>
</feature>
<reference evidence="2 3" key="1">
    <citation type="submission" date="2019-02" db="EMBL/GenBank/DDBJ databases">
        <authorList>
            <person name="Khodamoradi S."/>
            <person name="Hahnke R.L."/>
            <person name="Kaempfer P."/>
            <person name="Schumann P."/>
            <person name="Rohde M."/>
            <person name="Steinert M."/>
            <person name="Luzhetskyy A."/>
            <person name="Wink J."/>
            <person name="Ruckert C."/>
        </authorList>
    </citation>
    <scope>NUCLEOTIDE SEQUENCE [LARGE SCALE GENOMIC DNA]</scope>
    <source>
        <strain evidence="2 3">M2</strain>
    </source>
</reference>
<dbReference type="Proteomes" id="UP000292235">
    <property type="component" value="Chromosome"/>
</dbReference>
<evidence type="ECO:0008006" key="4">
    <source>
        <dbReference type="Google" id="ProtNLM"/>
    </source>
</evidence>
<dbReference type="OrthoDB" id="571348at2"/>
<gene>
    <name evidence="2" type="ORF">EKD16_20030</name>
</gene>
<dbReference type="KEGG" id="strr:EKD16_20030"/>
<dbReference type="EMBL" id="CP036455">
    <property type="protein sequence ID" value="QBI55769.1"/>
    <property type="molecule type" value="Genomic_DNA"/>
</dbReference>
<keyword evidence="1" id="KW-1133">Transmembrane helix</keyword>
<feature type="transmembrane region" description="Helical" evidence="1">
    <location>
        <begin position="95"/>
        <end position="114"/>
    </location>
</feature>
<organism evidence="2 3">
    <name type="scientific">Streptomonospora litoralis</name>
    <dbReference type="NCBI Taxonomy" id="2498135"/>
    <lineage>
        <taxon>Bacteria</taxon>
        <taxon>Bacillati</taxon>
        <taxon>Actinomycetota</taxon>
        <taxon>Actinomycetes</taxon>
        <taxon>Streptosporangiales</taxon>
        <taxon>Nocardiopsidaceae</taxon>
        <taxon>Streptomonospora</taxon>
    </lineage>
</organism>
<feature type="transmembrane region" description="Helical" evidence="1">
    <location>
        <begin position="66"/>
        <end position="88"/>
    </location>
</feature>
<dbReference type="AlphaFoldDB" id="A0A4P6Q907"/>
<keyword evidence="1" id="KW-0472">Membrane</keyword>
<proteinExistence type="predicted"/>